<dbReference type="RefSeq" id="WP_066525530.1">
    <property type="nucleotide sequence ID" value="NZ_JBHSFZ010000001.1"/>
</dbReference>
<evidence type="ECO:0000313" key="2">
    <source>
        <dbReference type="EMBL" id="MFC4592906.1"/>
    </source>
</evidence>
<proteinExistence type="predicted"/>
<evidence type="ECO:0000256" key="1">
    <source>
        <dbReference type="SAM" id="MobiDB-lite"/>
    </source>
</evidence>
<evidence type="ECO:0000313" key="3">
    <source>
        <dbReference type="Proteomes" id="UP001595957"/>
    </source>
</evidence>
<dbReference type="Proteomes" id="UP001595957">
    <property type="component" value="Unassembled WGS sequence"/>
</dbReference>
<reference evidence="3" key="1">
    <citation type="journal article" date="2019" name="Int. J. Syst. Evol. Microbiol.">
        <title>The Global Catalogue of Microorganisms (GCM) 10K type strain sequencing project: providing services to taxonomists for standard genome sequencing and annotation.</title>
        <authorList>
            <consortium name="The Broad Institute Genomics Platform"/>
            <consortium name="The Broad Institute Genome Sequencing Center for Infectious Disease"/>
            <person name="Wu L."/>
            <person name="Ma J."/>
        </authorList>
    </citation>
    <scope>NUCLEOTIDE SEQUENCE [LARGE SCALE GENOMIC DNA]</scope>
    <source>
        <strain evidence="3">NBRC 103632</strain>
    </source>
</reference>
<protein>
    <submittedName>
        <fullName evidence="2">Uncharacterized protein</fullName>
    </submittedName>
</protein>
<organism evidence="2 3">
    <name type="scientific">Sphingobium tyrosinilyticum</name>
    <dbReference type="NCBI Taxonomy" id="2715436"/>
    <lineage>
        <taxon>Bacteria</taxon>
        <taxon>Pseudomonadati</taxon>
        <taxon>Pseudomonadota</taxon>
        <taxon>Alphaproteobacteria</taxon>
        <taxon>Sphingomonadales</taxon>
        <taxon>Sphingomonadaceae</taxon>
        <taxon>Sphingobium</taxon>
    </lineage>
</organism>
<dbReference type="EMBL" id="JBHSFZ010000001">
    <property type="protein sequence ID" value="MFC4592906.1"/>
    <property type="molecule type" value="Genomic_DNA"/>
</dbReference>
<name>A0ABV9EWR2_9SPHN</name>
<feature type="compositionally biased region" description="Gly residues" evidence="1">
    <location>
        <begin position="49"/>
        <end position="58"/>
    </location>
</feature>
<feature type="region of interest" description="Disordered" evidence="1">
    <location>
        <begin position="45"/>
        <end position="90"/>
    </location>
</feature>
<accession>A0ABV9EWR2</accession>
<sequence length="90" mass="9114">MTEDDAPVGVKEDRRRFLQSCGRFAVTVPPAMTIMLSTSLTSAAIAASSGGGGGGGADGGRDGKGHDGVDSLQTRINPPDVPGSAHPERH</sequence>
<keyword evidence="3" id="KW-1185">Reference proteome</keyword>
<comment type="caution">
    <text evidence="2">The sequence shown here is derived from an EMBL/GenBank/DDBJ whole genome shotgun (WGS) entry which is preliminary data.</text>
</comment>
<feature type="compositionally biased region" description="Basic and acidic residues" evidence="1">
    <location>
        <begin position="59"/>
        <end position="69"/>
    </location>
</feature>
<gene>
    <name evidence="2" type="ORF">ACFO3E_01675</name>
</gene>